<comment type="caution">
    <text evidence="14">The sequence shown here is derived from an EMBL/GenBank/DDBJ whole genome shotgun (WGS) entry which is preliminary data.</text>
</comment>
<evidence type="ECO:0000256" key="10">
    <source>
        <dbReference type="ARBA" id="ARBA00042072"/>
    </source>
</evidence>
<comment type="function">
    <text evidence="8">The phosphoenolpyruvate-dependent sugar phosphotransferase system (sugar PTS), a major carbohydrate active transport system, catalyzes the phosphorylation of incoming sugar substrates concomitantly with their translocation across the cell membrane. The enzyme II UlaABC PTS system is involved in ascorbate transport.</text>
</comment>
<evidence type="ECO:0000256" key="9">
    <source>
        <dbReference type="ARBA" id="ARBA00041175"/>
    </source>
</evidence>
<dbReference type="PANTHER" id="PTHR36203:SF1">
    <property type="entry name" value="ASCORBATE-SPECIFIC PTS SYSTEM EIIA COMPONENT"/>
    <property type="match status" value="1"/>
</dbReference>
<dbReference type="InterPro" id="IPR036095">
    <property type="entry name" value="PTS_EIIB-like_sf"/>
</dbReference>
<dbReference type="Pfam" id="PF00874">
    <property type="entry name" value="PRD"/>
    <property type="match status" value="1"/>
</dbReference>
<evidence type="ECO:0000256" key="6">
    <source>
        <dbReference type="ARBA" id="ARBA00022683"/>
    </source>
</evidence>
<dbReference type="Pfam" id="PF00359">
    <property type="entry name" value="PTS_EIIA_2"/>
    <property type="match status" value="1"/>
</dbReference>
<dbReference type="CDD" id="cd00211">
    <property type="entry name" value="PTS_IIA_fru"/>
    <property type="match status" value="1"/>
</dbReference>
<keyword evidence="3" id="KW-0963">Cytoplasm</keyword>
<reference evidence="14" key="2">
    <citation type="submission" date="2020-09" db="EMBL/GenBank/DDBJ databases">
        <authorList>
            <person name="Sun Q."/>
            <person name="Zhou Y."/>
        </authorList>
    </citation>
    <scope>NUCLEOTIDE SEQUENCE</scope>
    <source>
        <strain evidence="14">CGMCC 1.16134</strain>
    </source>
</reference>
<dbReference type="SUPFAM" id="SSF52794">
    <property type="entry name" value="PTS system IIB component-like"/>
    <property type="match status" value="1"/>
</dbReference>
<evidence type="ECO:0000256" key="1">
    <source>
        <dbReference type="ARBA" id="ARBA00004496"/>
    </source>
</evidence>
<dbReference type="PROSITE" id="PS51372">
    <property type="entry name" value="PRD_2"/>
    <property type="match status" value="1"/>
</dbReference>
<dbReference type="InterPro" id="IPR016152">
    <property type="entry name" value="PTrfase/Anion_transptr"/>
</dbReference>
<accession>A0A917FCA9</accession>
<dbReference type="InterPro" id="IPR002178">
    <property type="entry name" value="PTS_EIIA_type-2_dom"/>
</dbReference>
<gene>
    <name evidence="14" type="ORF">GCM10010912_03460</name>
</gene>
<proteinExistence type="predicted"/>
<name>A0A917FCA9_9BACL</name>
<evidence type="ECO:0000256" key="8">
    <source>
        <dbReference type="ARBA" id="ARBA00037387"/>
    </source>
</evidence>
<dbReference type="CDD" id="cd05568">
    <property type="entry name" value="PTS_IIB_bgl_like"/>
    <property type="match status" value="1"/>
</dbReference>
<keyword evidence="15" id="KW-1185">Reference proteome</keyword>
<dbReference type="EMBL" id="BMKR01000001">
    <property type="protein sequence ID" value="GGF61559.1"/>
    <property type="molecule type" value="Genomic_DNA"/>
</dbReference>
<comment type="subcellular location">
    <subcellularLocation>
        <location evidence="1">Cytoplasm</location>
    </subcellularLocation>
</comment>
<dbReference type="AlphaFoldDB" id="A0A917FCA9"/>
<feature type="domain" description="PRD" evidence="13">
    <location>
        <begin position="285"/>
        <end position="392"/>
    </location>
</feature>
<dbReference type="GO" id="GO:0008982">
    <property type="term" value="F:protein-N(PI)-phosphohistidine-sugar phosphotransferase activity"/>
    <property type="evidence" value="ECO:0007669"/>
    <property type="project" value="InterPro"/>
</dbReference>
<dbReference type="InterPro" id="IPR036634">
    <property type="entry name" value="PRD_sf"/>
</dbReference>
<keyword evidence="14" id="KW-0762">Sugar transport</keyword>
<evidence type="ECO:0000259" key="11">
    <source>
        <dbReference type="PROSITE" id="PS51094"/>
    </source>
</evidence>
<dbReference type="GO" id="GO:0016301">
    <property type="term" value="F:kinase activity"/>
    <property type="evidence" value="ECO:0007669"/>
    <property type="project" value="UniProtKB-KW"/>
</dbReference>
<evidence type="ECO:0000259" key="12">
    <source>
        <dbReference type="PROSITE" id="PS51099"/>
    </source>
</evidence>
<evidence type="ECO:0000256" key="3">
    <source>
        <dbReference type="ARBA" id="ARBA00022490"/>
    </source>
</evidence>
<dbReference type="GO" id="GO:0006355">
    <property type="term" value="P:regulation of DNA-templated transcription"/>
    <property type="evidence" value="ECO:0007669"/>
    <property type="project" value="InterPro"/>
</dbReference>
<keyword evidence="4" id="KW-0597">Phosphoprotein</keyword>
<keyword evidence="2" id="KW-0813">Transport</keyword>
<dbReference type="SUPFAM" id="SSF63520">
    <property type="entry name" value="PTS-regulatory domain, PRD"/>
    <property type="match status" value="1"/>
</dbReference>
<keyword evidence="7" id="KW-0418">Kinase</keyword>
<dbReference type="Gene3D" id="3.40.930.10">
    <property type="entry name" value="Mannitol-specific EII, Chain A"/>
    <property type="match status" value="1"/>
</dbReference>
<keyword evidence="5" id="KW-0808">Transferase</keyword>
<organism evidence="14 15">
    <name type="scientific">Paenibacillus albidus</name>
    <dbReference type="NCBI Taxonomy" id="2041023"/>
    <lineage>
        <taxon>Bacteria</taxon>
        <taxon>Bacillati</taxon>
        <taxon>Bacillota</taxon>
        <taxon>Bacilli</taxon>
        <taxon>Bacillales</taxon>
        <taxon>Paenibacillaceae</taxon>
        <taxon>Paenibacillus</taxon>
    </lineage>
</organism>
<dbReference type="InterPro" id="IPR013011">
    <property type="entry name" value="PTS_EIIB_2"/>
</dbReference>
<feature type="domain" description="PTS EIIB type-2" evidence="12">
    <location>
        <begin position="396"/>
        <end position="484"/>
    </location>
</feature>
<evidence type="ECO:0000256" key="5">
    <source>
        <dbReference type="ARBA" id="ARBA00022679"/>
    </source>
</evidence>
<dbReference type="Proteomes" id="UP000637643">
    <property type="component" value="Unassembled WGS sequence"/>
</dbReference>
<feature type="domain" description="PTS EIIA type-2" evidence="11">
    <location>
        <begin position="533"/>
        <end position="676"/>
    </location>
</feature>
<dbReference type="RefSeq" id="WP_189021873.1">
    <property type="nucleotide sequence ID" value="NZ_BMKR01000001.1"/>
</dbReference>
<evidence type="ECO:0000256" key="2">
    <source>
        <dbReference type="ARBA" id="ARBA00022448"/>
    </source>
</evidence>
<dbReference type="Gene3D" id="1.10.1790.10">
    <property type="entry name" value="PRD domain"/>
    <property type="match status" value="1"/>
</dbReference>
<evidence type="ECO:0000256" key="4">
    <source>
        <dbReference type="ARBA" id="ARBA00022553"/>
    </source>
</evidence>
<dbReference type="InterPro" id="IPR051351">
    <property type="entry name" value="Ascorbate-PTS_EIIA_comp"/>
</dbReference>
<evidence type="ECO:0000259" key="13">
    <source>
        <dbReference type="PROSITE" id="PS51372"/>
    </source>
</evidence>
<evidence type="ECO:0000256" key="7">
    <source>
        <dbReference type="ARBA" id="ARBA00022777"/>
    </source>
</evidence>
<dbReference type="PROSITE" id="PS00372">
    <property type="entry name" value="PTS_EIIA_TYPE_2_HIS"/>
    <property type="match status" value="1"/>
</dbReference>
<dbReference type="GO" id="GO:0009401">
    <property type="term" value="P:phosphoenolpyruvate-dependent sugar phosphotransferase system"/>
    <property type="evidence" value="ECO:0007669"/>
    <property type="project" value="UniProtKB-KW"/>
</dbReference>
<dbReference type="Gene3D" id="3.40.50.2300">
    <property type="match status" value="1"/>
</dbReference>
<reference evidence="14" key="1">
    <citation type="journal article" date="2014" name="Int. J. Syst. Evol. Microbiol.">
        <title>Complete genome sequence of Corynebacterium casei LMG S-19264T (=DSM 44701T), isolated from a smear-ripened cheese.</title>
        <authorList>
            <consortium name="US DOE Joint Genome Institute (JGI-PGF)"/>
            <person name="Walter F."/>
            <person name="Albersmeier A."/>
            <person name="Kalinowski J."/>
            <person name="Ruckert C."/>
        </authorList>
    </citation>
    <scope>NUCLEOTIDE SEQUENCE</scope>
    <source>
        <strain evidence="14">CGMCC 1.16134</strain>
    </source>
</reference>
<dbReference type="PANTHER" id="PTHR36203">
    <property type="entry name" value="ASCORBATE-SPECIFIC PTS SYSTEM EIIA COMPONENT"/>
    <property type="match status" value="1"/>
</dbReference>
<evidence type="ECO:0000313" key="14">
    <source>
        <dbReference type="EMBL" id="GGF61559.1"/>
    </source>
</evidence>
<dbReference type="PROSITE" id="PS51099">
    <property type="entry name" value="PTS_EIIB_TYPE_2"/>
    <property type="match status" value="1"/>
</dbReference>
<dbReference type="GO" id="GO:0005737">
    <property type="term" value="C:cytoplasm"/>
    <property type="evidence" value="ECO:0007669"/>
    <property type="project" value="UniProtKB-SubCell"/>
</dbReference>
<sequence length="681" mass="78917">MFDHRSLQLLNVMVHYPKLSIPELRLQMNLTPRQFAYSLDKLNDGLTSHSLPKIQVFQTGFKIDERIKAYWNQEELSLNRKQLIFQENERLYLIYLYTYIRREQIAIIHYQSLLQVSRNTALADVKKLRALCQGTGVKLSYNRTNGFNLEGEERYKRRFASVCIGSLLQLPMGRSGIQQVLDSWKYEDKSKAIRLHLSEMAKEYTVDFVGNRLDQLIYELLFLQFRYGRHHLTLPKKQIQLIKTQPLFHMGKALSAYLFDEVTETEIIYLTIQLLSATQGISHIHPNEELINVSDAIIHEVERLTFVPFKEKHILQSILYKHLVPAYFRIMCEVPLSNPLIDTIQTEHGVLFRLVKQALKPFSDYTGQLISDEEIGYFTILFGGHVRKLETKAKVYRATIVCPNGVSSSMMLQTQLRQLFPYLHFTESRSVAEMEKISSDSYDMIFSTIYLESPKPVYLTRPLLTALEEEYLQQAVAADFNLPDQSNVSIDEFMATIRRHATIKNERALYEELTKHLRKSYSTERSYTPMLFELLTADKIHFTKASLDWREAITLAAKPLEEQHYITSDYTQAMIDRVLEIGPFIHVGKGIAIPHARPEQGVEKLGMSLLRLEEPVLLLDQKEHAIDMFICLAAIDNKLHLKALTELTSFLVNEESLQRLKNATTADEIIAMMQKKGEDKK</sequence>
<dbReference type="InterPro" id="IPR011608">
    <property type="entry name" value="PRD"/>
</dbReference>
<keyword evidence="6" id="KW-0598">Phosphotransferase system</keyword>
<protein>
    <recommendedName>
        <fullName evidence="9">Ascorbate-specific PTS system EIIA component</fullName>
    </recommendedName>
    <alternativeName>
        <fullName evidence="10">Ascorbate-specific phosphotransferase enzyme IIA component</fullName>
    </alternativeName>
</protein>
<dbReference type="PROSITE" id="PS51094">
    <property type="entry name" value="PTS_EIIA_TYPE_2"/>
    <property type="match status" value="1"/>
</dbReference>
<evidence type="ECO:0000313" key="15">
    <source>
        <dbReference type="Proteomes" id="UP000637643"/>
    </source>
</evidence>
<dbReference type="SUPFAM" id="SSF55804">
    <property type="entry name" value="Phoshotransferase/anion transport protein"/>
    <property type="match status" value="1"/>
</dbReference>